<name>A0AB34JM10_PRYPA</name>
<reference evidence="2 3" key="1">
    <citation type="journal article" date="2024" name="Science">
        <title>Giant polyketide synthase enzymes in the biosynthesis of giant marine polyether toxins.</title>
        <authorList>
            <person name="Fallon T.R."/>
            <person name="Shende V.V."/>
            <person name="Wierzbicki I.H."/>
            <person name="Pendleton A.L."/>
            <person name="Watervoot N.F."/>
            <person name="Auber R.P."/>
            <person name="Gonzalez D.J."/>
            <person name="Wisecaver J.H."/>
            <person name="Moore B.S."/>
        </authorList>
    </citation>
    <scope>NUCLEOTIDE SEQUENCE [LARGE SCALE GENOMIC DNA]</scope>
    <source>
        <strain evidence="2 3">12B1</strain>
    </source>
</reference>
<sequence>MSKSIRRSLMVPRSSTKVVRRASKITNAVFSVFLEEKGDELLQESAMVMDIRGFNNLVRYELQDTVGRFKLRMEEAGLGKAEEMHLQRVDDDDDDAAPHYATQELQDDQRVASLKLGRALQLRLLVKVGVQFFPLTTRQLTGCGSVTLYFATADADTISLLSLLAVRFPKLTPILGSCLLSSSKSSKPSSTEYYGTKLTQMIATKPSREREQVVLDIVMREVHNLYKAVGVAYQGDESTPISPPEPDYVQRLKQTLGRQPNDSELRAEREQVLIDELKEWLGREPDVDELQKARARRTARELDYMRVRTGIAGFQEELLKATDVSLPPHIPYEVMTPQQVSEALLDAVLSEAKYLSEGDQFQLHYIPPASEDPTPAGPMKTTSVTPNLLRVLHKPAWTAPDVLKAIAVPPIAILSSRSGHTYDAAVEMLRGPATRTSWLLRGRVLCGDAPLDSQKLSSLLDAGVDTFVDLRHALELEGGGAYRYRAEELAQQRGATLTFAALSTPAELNPGDIADLGVAEDKDVAQLVLDIIALAASGKVIYVHCSTGFQRTAVVGALLLGVVHSLSASHALLLYQAVHDTRVRSSGQEAFVSKRWPLDNSLEGKRGAIEAVQSKPDSLGCPVFFPPQRAQVIRLLSTQGSIGPLDRQLAAKETFGKEYDGCIIL</sequence>
<dbReference type="InterPro" id="IPR029021">
    <property type="entry name" value="Prot-tyrosine_phosphatase-like"/>
</dbReference>
<dbReference type="Gene3D" id="3.90.190.10">
    <property type="entry name" value="Protein tyrosine phosphatase superfamily"/>
    <property type="match status" value="1"/>
</dbReference>
<evidence type="ECO:0000259" key="1">
    <source>
        <dbReference type="PROSITE" id="PS50056"/>
    </source>
</evidence>
<keyword evidence="3" id="KW-1185">Reference proteome</keyword>
<evidence type="ECO:0000313" key="3">
    <source>
        <dbReference type="Proteomes" id="UP001515480"/>
    </source>
</evidence>
<dbReference type="EMBL" id="JBGBPQ010000006">
    <property type="protein sequence ID" value="KAL1522604.1"/>
    <property type="molecule type" value="Genomic_DNA"/>
</dbReference>
<dbReference type="AlphaFoldDB" id="A0AB34JM10"/>
<dbReference type="PROSITE" id="PS50056">
    <property type="entry name" value="TYR_PHOSPHATASE_2"/>
    <property type="match status" value="1"/>
</dbReference>
<evidence type="ECO:0000313" key="2">
    <source>
        <dbReference type="EMBL" id="KAL1522604.1"/>
    </source>
</evidence>
<dbReference type="PROSITE" id="PS00383">
    <property type="entry name" value="TYR_PHOSPHATASE_1"/>
    <property type="match status" value="1"/>
</dbReference>
<dbReference type="SUPFAM" id="SSF52799">
    <property type="entry name" value="(Phosphotyrosine protein) phosphatases II"/>
    <property type="match status" value="1"/>
</dbReference>
<feature type="domain" description="Tyrosine specific protein phosphatases" evidence="1">
    <location>
        <begin position="522"/>
        <end position="590"/>
    </location>
</feature>
<comment type="caution">
    <text evidence="2">The sequence shown here is derived from an EMBL/GenBank/DDBJ whole genome shotgun (WGS) entry which is preliminary data.</text>
</comment>
<accession>A0AB34JM10</accession>
<proteinExistence type="predicted"/>
<gene>
    <name evidence="2" type="ORF">AB1Y20_017587</name>
</gene>
<protein>
    <recommendedName>
        <fullName evidence="1">Tyrosine specific protein phosphatases domain-containing protein</fullName>
    </recommendedName>
</protein>
<organism evidence="2 3">
    <name type="scientific">Prymnesium parvum</name>
    <name type="common">Toxic golden alga</name>
    <dbReference type="NCBI Taxonomy" id="97485"/>
    <lineage>
        <taxon>Eukaryota</taxon>
        <taxon>Haptista</taxon>
        <taxon>Haptophyta</taxon>
        <taxon>Prymnesiophyceae</taxon>
        <taxon>Prymnesiales</taxon>
        <taxon>Prymnesiaceae</taxon>
        <taxon>Prymnesium</taxon>
    </lineage>
</organism>
<dbReference type="InterPro" id="IPR000387">
    <property type="entry name" value="Tyr_Pase_dom"/>
</dbReference>
<dbReference type="Proteomes" id="UP001515480">
    <property type="component" value="Unassembled WGS sequence"/>
</dbReference>
<dbReference type="InterPro" id="IPR016130">
    <property type="entry name" value="Tyr_Pase_AS"/>
</dbReference>